<evidence type="ECO:0000259" key="6">
    <source>
        <dbReference type="SMART" id="SM01217"/>
    </source>
</evidence>
<dbReference type="Gene3D" id="3.40.50.1700">
    <property type="entry name" value="Glycoside hydrolase family 3 C-terminal domain"/>
    <property type="match status" value="1"/>
</dbReference>
<dbReference type="SMART" id="SM01217">
    <property type="entry name" value="Fn3_like"/>
    <property type="match status" value="1"/>
</dbReference>
<organism evidence="7 8">
    <name type="scientific">Soehngenia longivitae</name>
    <dbReference type="NCBI Taxonomy" id="2562294"/>
    <lineage>
        <taxon>Bacteria</taxon>
        <taxon>Bacillati</taxon>
        <taxon>Bacillota</taxon>
        <taxon>Tissierellia</taxon>
        <taxon>Tissierellales</taxon>
        <taxon>Tissierellaceae</taxon>
        <taxon>Soehngenia</taxon>
    </lineage>
</organism>
<evidence type="ECO:0000256" key="2">
    <source>
        <dbReference type="ARBA" id="ARBA00022801"/>
    </source>
</evidence>
<dbReference type="RefSeq" id="WP_135271184.1">
    <property type="nucleotide sequence ID" value="NZ_SRIB01000008.1"/>
</dbReference>
<evidence type="ECO:0000256" key="3">
    <source>
        <dbReference type="ARBA" id="ARBA00023277"/>
    </source>
</evidence>
<keyword evidence="4" id="KW-0326">Glycosidase</keyword>
<evidence type="ECO:0000256" key="5">
    <source>
        <dbReference type="SAM" id="Coils"/>
    </source>
</evidence>
<feature type="coiled-coil region" evidence="5">
    <location>
        <begin position="257"/>
        <end position="291"/>
    </location>
</feature>
<dbReference type="GO" id="GO:0005975">
    <property type="term" value="P:carbohydrate metabolic process"/>
    <property type="evidence" value="ECO:0007669"/>
    <property type="project" value="InterPro"/>
</dbReference>
<keyword evidence="3" id="KW-0119">Carbohydrate metabolism</keyword>
<dbReference type="PANTHER" id="PTHR42715:SF10">
    <property type="entry name" value="BETA-GLUCOSIDASE"/>
    <property type="match status" value="1"/>
</dbReference>
<keyword evidence="5" id="KW-0175">Coiled coil</keyword>
<dbReference type="InterPro" id="IPR026891">
    <property type="entry name" value="Fn3-like"/>
</dbReference>
<comment type="caution">
    <text evidence="7">The sequence shown here is derived from an EMBL/GenBank/DDBJ whole genome shotgun (WGS) entry which is preliminary data.</text>
</comment>
<dbReference type="AlphaFoldDB" id="A0A4Z0D3E2"/>
<sequence>MESANKIIEKLTLDEKLNLLSGKNFWQLYEIPQFNLQSIMMTDGPHGLRKQEDSADNLGLNKSVPATCYPTASCLASSWDEELIYQVGEHLGAECQVEKVSVLLGPGVNLKRNPLCGRNFEYYSEDPLLSGKMAKSWISGLQSKNTGASLKHFAANNQEYYRMVSDSIIDERTLHELYLKGFEIAVRESKPWTVMSSYNYINGVRTGESRELLTEILRNDWGFDGVVVSDWTAVDDKVASIKAGLDLEMPGNKGLYNEEVKKALMSGQLTMEELEERVLNVLKLIQKSQNNLNEEFKTYDKAKHHEFAKKVATECIVLLKNDNSILPLSNDKKVALIGEFAKVPRYQGSGSSQINPTKLSIAFEEFQKRLGDNLIYSDGYDLKNDSVDDERLKEAIEIASKSDVAVLMVGLPDSYESEGFDRKHLSLPESHDILIKEISKVQENVVVILSNGAPVLMPWINDVDGIVEQYLSGQASGEAIAEIIFGDVNPSGKLAETFPLSLESVPSSHFFPGEPRQVQYREGLYVGYRAHDSLGTEVLFPFGHGLSYTKFEYSALSTDKPTYKKGDTINVAFDLKNIGDRTGKEICQLYVEKIDSKVYRPKKELKAYAKIELKPGDLKHTILNIKVTDLYVFQNGEFKVESGRYILHIGSSSRDIRSKTEIYIESDDEVFDDGLKEYKDITPNYIFNESDFEKLLGRPVPRPIATKPYTRNTTLGEIKDTFIGKRIVGVVEKQVSKMSIDEENTMSNMISAMIYQMPLRTLASFSGGAISINRIDGLVNLLNKNYLKGIGKIIKG</sequence>
<dbReference type="Proteomes" id="UP000298381">
    <property type="component" value="Unassembled WGS sequence"/>
</dbReference>
<keyword evidence="2 4" id="KW-0378">Hydrolase</keyword>
<accession>A0A4Z0D3E2</accession>
<dbReference type="InterPro" id="IPR050288">
    <property type="entry name" value="Cellulose_deg_GH3"/>
</dbReference>
<protein>
    <submittedName>
        <fullName evidence="7">Glycosyl hydrolase</fullName>
    </submittedName>
</protein>
<dbReference type="FunFam" id="2.60.40.10:FF:000495">
    <property type="entry name" value="Periplasmic beta-glucosidase"/>
    <property type="match status" value="1"/>
</dbReference>
<dbReference type="SUPFAM" id="SSF52279">
    <property type="entry name" value="Beta-D-glucan exohydrolase, C-terminal domain"/>
    <property type="match status" value="1"/>
</dbReference>
<comment type="similarity">
    <text evidence="1 4">Belongs to the glycosyl hydrolase 3 family.</text>
</comment>
<dbReference type="PANTHER" id="PTHR42715">
    <property type="entry name" value="BETA-GLUCOSIDASE"/>
    <property type="match status" value="1"/>
</dbReference>
<dbReference type="GO" id="GO:0008422">
    <property type="term" value="F:beta-glucosidase activity"/>
    <property type="evidence" value="ECO:0007669"/>
    <property type="project" value="UniProtKB-ARBA"/>
</dbReference>
<evidence type="ECO:0000256" key="4">
    <source>
        <dbReference type="RuleBase" id="RU361161"/>
    </source>
</evidence>
<proteinExistence type="inferred from homology"/>
<dbReference type="Pfam" id="PF00933">
    <property type="entry name" value="Glyco_hydro_3"/>
    <property type="match status" value="1"/>
</dbReference>
<dbReference type="Gene3D" id="2.60.40.10">
    <property type="entry name" value="Immunoglobulins"/>
    <property type="match status" value="1"/>
</dbReference>
<dbReference type="Pfam" id="PF14310">
    <property type="entry name" value="Fn3-like"/>
    <property type="match status" value="1"/>
</dbReference>
<dbReference type="InterPro" id="IPR002772">
    <property type="entry name" value="Glyco_hydro_3_C"/>
</dbReference>
<gene>
    <name evidence="7" type="ORF">E4100_06285</name>
</gene>
<dbReference type="OrthoDB" id="98455at2"/>
<feature type="domain" description="Fibronectin type III-like" evidence="6">
    <location>
        <begin position="585"/>
        <end position="653"/>
    </location>
</feature>
<name>A0A4Z0D3E2_9FIRM</name>
<reference evidence="7 8" key="1">
    <citation type="submission" date="2019-03" db="EMBL/GenBank/DDBJ databases">
        <title>Draft genome sequence data and analysis of a Fermenting Bacterium, Soehngenia longevitae strain 1933PT, isolated from petroleum reservoir in Azerbaijan.</title>
        <authorList>
            <person name="Grouzdev D.S."/>
            <person name="Bidzhieva S.K."/>
            <person name="Sokolova D.S."/>
            <person name="Tourova T.P."/>
            <person name="Poltaraus A.B."/>
            <person name="Nazina T.N."/>
        </authorList>
    </citation>
    <scope>NUCLEOTIDE SEQUENCE [LARGE SCALE GENOMIC DNA]</scope>
    <source>
        <strain evidence="7 8">1933P</strain>
    </source>
</reference>
<dbReference type="InterPro" id="IPR017853">
    <property type="entry name" value="GH"/>
</dbReference>
<keyword evidence="8" id="KW-1185">Reference proteome</keyword>
<dbReference type="InterPro" id="IPR019800">
    <property type="entry name" value="Glyco_hydro_3_AS"/>
</dbReference>
<dbReference type="InterPro" id="IPR001764">
    <property type="entry name" value="Glyco_hydro_3_N"/>
</dbReference>
<dbReference type="Pfam" id="PF01915">
    <property type="entry name" value="Glyco_hydro_3_C"/>
    <property type="match status" value="1"/>
</dbReference>
<dbReference type="SUPFAM" id="SSF51445">
    <property type="entry name" value="(Trans)glycosidases"/>
    <property type="match status" value="1"/>
</dbReference>
<dbReference type="EMBL" id="SRIB01000008">
    <property type="protein sequence ID" value="TFZ39868.1"/>
    <property type="molecule type" value="Genomic_DNA"/>
</dbReference>
<dbReference type="PRINTS" id="PR00133">
    <property type="entry name" value="GLHYDRLASE3"/>
</dbReference>
<dbReference type="InterPro" id="IPR036881">
    <property type="entry name" value="Glyco_hydro_3_C_sf"/>
</dbReference>
<dbReference type="PROSITE" id="PS00775">
    <property type="entry name" value="GLYCOSYL_HYDROL_F3"/>
    <property type="match status" value="1"/>
</dbReference>
<evidence type="ECO:0000256" key="1">
    <source>
        <dbReference type="ARBA" id="ARBA00005336"/>
    </source>
</evidence>
<dbReference type="Gene3D" id="3.20.20.300">
    <property type="entry name" value="Glycoside hydrolase, family 3, N-terminal domain"/>
    <property type="match status" value="1"/>
</dbReference>
<evidence type="ECO:0000313" key="7">
    <source>
        <dbReference type="EMBL" id="TFZ39868.1"/>
    </source>
</evidence>
<dbReference type="InterPro" id="IPR013783">
    <property type="entry name" value="Ig-like_fold"/>
</dbReference>
<dbReference type="InterPro" id="IPR036962">
    <property type="entry name" value="Glyco_hydro_3_N_sf"/>
</dbReference>
<evidence type="ECO:0000313" key="8">
    <source>
        <dbReference type="Proteomes" id="UP000298381"/>
    </source>
</evidence>